<dbReference type="EMBL" id="VJMJ01000012">
    <property type="protein sequence ID" value="KAF0743908.1"/>
    <property type="molecule type" value="Genomic_DNA"/>
</dbReference>
<comment type="caution">
    <text evidence="1">The sequence shown here is derived from an EMBL/GenBank/DDBJ whole genome shotgun (WGS) entry which is preliminary data.</text>
</comment>
<dbReference type="Proteomes" id="UP000481153">
    <property type="component" value="Unassembled WGS sequence"/>
</dbReference>
<evidence type="ECO:0000313" key="1">
    <source>
        <dbReference type="EMBL" id="KAF0743908.1"/>
    </source>
</evidence>
<sequence>MASFLHLQSPTEKSLYNYKRCLSNMHFFLPTFLVLTIAASTTSSPVGGGLGGFAGFPVGVPGTSFFSNANANSAAKANNVQAADNHFNNHVDSNAGNQGLQEDVVFVKNNANTVANDNGFQNAVSKNDAFNHNNANQAANGAVFFGLRRQLGADTECVGCGGVGIGGIPPSGFDNAKQAVNAANGANYFNQANQGRDTNAHQGFNNKRVEKHNLDQESFGDVNANSDAAANALSKGNLINKNEANAARGVAQNNGLFYRHLRGF</sequence>
<organism evidence="1 2">
    <name type="scientific">Aphanomyces euteiches</name>
    <dbReference type="NCBI Taxonomy" id="100861"/>
    <lineage>
        <taxon>Eukaryota</taxon>
        <taxon>Sar</taxon>
        <taxon>Stramenopiles</taxon>
        <taxon>Oomycota</taxon>
        <taxon>Saprolegniomycetes</taxon>
        <taxon>Saprolegniales</taxon>
        <taxon>Verrucalvaceae</taxon>
        <taxon>Aphanomyces</taxon>
    </lineage>
</organism>
<name>A0A6G0XTN9_9STRA</name>
<gene>
    <name evidence="1" type="ORF">Ae201684_001550</name>
</gene>
<dbReference type="VEuPathDB" id="FungiDB:AeMF1_007307"/>
<evidence type="ECO:0000313" key="2">
    <source>
        <dbReference type="Proteomes" id="UP000481153"/>
    </source>
</evidence>
<keyword evidence="2" id="KW-1185">Reference proteome</keyword>
<dbReference type="AlphaFoldDB" id="A0A6G0XTN9"/>
<reference evidence="1 2" key="1">
    <citation type="submission" date="2019-07" db="EMBL/GenBank/DDBJ databases">
        <title>Genomics analysis of Aphanomyces spp. identifies a new class of oomycete effector associated with host adaptation.</title>
        <authorList>
            <person name="Gaulin E."/>
        </authorList>
    </citation>
    <scope>NUCLEOTIDE SEQUENCE [LARGE SCALE GENOMIC DNA]</scope>
    <source>
        <strain evidence="1 2">ATCC 201684</strain>
    </source>
</reference>
<protein>
    <submittedName>
        <fullName evidence="1">Uncharacterized protein</fullName>
    </submittedName>
</protein>
<accession>A0A6G0XTN9</accession>
<proteinExistence type="predicted"/>